<evidence type="ECO:0000256" key="7">
    <source>
        <dbReference type="RuleBase" id="RU361277"/>
    </source>
</evidence>
<name>A0A0K1PXK6_9BACT</name>
<dbReference type="PANTHER" id="PTHR42940:SF7">
    <property type="entry name" value="ALCOHOL DEHYDROGENASE-LIKE N-TERMINAL DOMAIN-CONTAINING PROTEIN"/>
    <property type="match status" value="1"/>
</dbReference>
<dbReference type="GO" id="GO:0005737">
    <property type="term" value="C:cytoplasm"/>
    <property type="evidence" value="ECO:0007669"/>
    <property type="project" value="TreeGrafter"/>
</dbReference>
<dbReference type="AlphaFoldDB" id="A0A0K1PXK6"/>
<evidence type="ECO:0000313" key="10">
    <source>
        <dbReference type="Proteomes" id="UP000064967"/>
    </source>
</evidence>
<proteinExistence type="inferred from homology"/>
<dbReference type="Gene3D" id="3.90.180.10">
    <property type="entry name" value="Medium-chain alcohol dehydrogenases, catalytic domain"/>
    <property type="match status" value="1"/>
</dbReference>
<dbReference type="InterPro" id="IPR013154">
    <property type="entry name" value="ADH-like_N"/>
</dbReference>
<dbReference type="Pfam" id="PF08240">
    <property type="entry name" value="ADH_N"/>
    <property type="match status" value="1"/>
</dbReference>
<accession>A0A0K1PXK6</accession>
<dbReference type="Pfam" id="PF00107">
    <property type="entry name" value="ADH_zinc_N"/>
    <property type="match status" value="1"/>
</dbReference>
<dbReference type="InterPro" id="IPR011032">
    <property type="entry name" value="GroES-like_sf"/>
</dbReference>
<dbReference type="STRING" id="1391654.AKJ09_04901"/>
<dbReference type="PROSITE" id="PS00059">
    <property type="entry name" value="ADH_ZINC"/>
    <property type="match status" value="1"/>
</dbReference>
<dbReference type="KEGG" id="llu:AKJ09_04901"/>
<comment type="cofactor">
    <cofactor evidence="1 7">
        <name>Zn(2+)</name>
        <dbReference type="ChEBI" id="CHEBI:29105"/>
    </cofactor>
</comment>
<evidence type="ECO:0000256" key="1">
    <source>
        <dbReference type="ARBA" id="ARBA00001947"/>
    </source>
</evidence>
<evidence type="ECO:0000256" key="6">
    <source>
        <dbReference type="ARBA" id="ARBA00023027"/>
    </source>
</evidence>
<dbReference type="CDD" id="cd08296">
    <property type="entry name" value="CAD_like"/>
    <property type="match status" value="1"/>
</dbReference>
<keyword evidence="6" id="KW-0520">NAD</keyword>
<dbReference type="PATRIC" id="fig|1391654.3.peg.4964"/>
<gene>
    <name evidence="9" type="ORF">AKJ09_04901</name>
</gene>
<dbReference type="InterPro" id="IPR002328">
    <property type="entry name" value="ADH_Zn_CS"/>
</dbReference>
<keyword evidence="4 7" id="KW-0862">Zinc</keyword>
<reference evidence="9 10" key="1">
    <citation type="submission" date="2015-08" db="EMBL/GenBank/DDBJ databases">
        <authorList>
            <person name="Babu N.S."/>
            <person name="Beckwith C.J."/>
            <person name="Beseler K.G."/>
            <person name="Brison A."/>
            <person name="Carone J.V."/>
            <person name="Caskin T.P."/>
            <person name="Diamond M."/>
            <person name="Durham M.E."/>
            <person name="Foxe J.M."/>
            <person name="Go M."/>
            <person name="Henderson B.A."/>
            <person name="Jones I.B."/>
            <person name="McGettigan J.A."/>
            <person name="Micheletti S.J."/>
            <person name="Nasrallah M.E."/>
            <person name="Ortiz D."/>
            <person name="Piller C.R."/>
            <person name="Privatt S.R."/>
            <person name="Schneider S.L."/>
            <person name="Sharp S."/>
            <person name="Smith T.C."/>
            <person name="Stanton J.D."/>
            <person name="Ullery H.E."/>
            <person name="Wilson R.J."/>
            <person name="Serrano M.G."/>
            <person name="Buck G."/>
            <person name="Lee V."/>
            <person name="Wang Y."/>
            <person name="Carvalho R."/>
            <person name="Voegtly L."/>
            <person name="Shi R."/>
            <person name="Duckworth R."/>
            <person name="Johnson A."/>
            <person name="Loviza R."/>
            <person name="Walstead R."/>
            <person name="Shah Z."/>
            <person name="Kiflezghi M."/>
            <person name="Wade K."/>
            <person name="Ball S.L."/>
            <person name="Bradley K.W."/>
            <person name="Asai D.J."/>
            <person name="Bowman C.A."/>
            <person name="Russell D.A."/>
            <person name="Pope W.H."/>
            <person name="Jacobs-Sera D."/>
            <person name="Hendrix R.W."/>
            <person name="Hatfull G.F."/>
        </authorList>
    </citation>
    <scope>NUCLEOTIDE SEQUENCE [LARGE SCALE GENOMIC DNA]</scope>
    <source>
        <strain evidence="9 10">DSM 27648</strain>
    </source>
</reference>
<evidence type="ECO:0000256" key="5">
    <source>
        <dbReference type="ARBA" id="ARBA00023002"/>
    </source>
</evidence>
<dbReference type="Proteomes" id="UP000064967">
    <property type="component" value="Chromosome"/>
</dbReference>
<evidence type="ECO:0000313" key="9">
    <source>
        <dbReference type="EMBL" id="AKU98237.1"/>
    </source>
</evidence>
<dbReference type="GO" id="GO:0008270">
    <property type="term" value="F:zinc ion binding"/>
    <property type="evidence" value="ECO:0007669"/>
    <property type="project" value="InterPro"/>
</dbReference>
<keyword evidence="5" id="KW-0560">Oxidoreductase</keyword>
<dbReference type="InterPro" id="IPR036291">
    <property type="entry name" value="NAD(P)-bd_dom_sf"/>
</dbReference>
<dbReference type="SUPFAM" id="SSF51735">
    <property type="entry name" value="NAD(P)-binding Rossmann-fold domains"/>
    <property type="match status" value="1"/>
</dbReference>
<dbReference type="GO" id="GO:0004022">
    <property type="term" value="F:alcohol dehydrogenase (NAD+) activity"/>
    <property type="evidence" value="ECO:0007669"/>
    <property type="project" value="TreeGrafter"/>
</dbReference>
<organism evidence="9 10">
    <name type="scientific">Labilithrix luteola</name>
    <dbReference type="NCBI Taxonomy" id="1391654"/>
    <lineage>
        <taxon>Bacteria</taxon>
        <taxon>Pseudomonadati</taxon>
        <taxon>Myxococcota</taxon>
        <taxon>Polyangia</taxon>
        <taxon>Polyangiales</taxon>
        <taxon>Labilitrichaceae</taxon>
        <taxon>Labilithrix</taxon>
    </lineage>
</organism>
<feature type="domain" description="Enoyl reductase (ER)" evidence="8">
    <location>
        <begin position="69"/>
        <end position="389"/>
    </location>
</feature>
<keyword evidence="10" id="KW-1185">Reference proteome</keyword>
<dbReference type="Gene3D" id="3.40.50.720">
    <property type="entry name" value="NAD(P)-binding Rossmann-like Domain"/>
    <property type="match status" value="1"/>
</dbReference>
<keyword evidence="3 7" id="KW-0479">Metal-binding</keyword>
<dbReference type="SUPFAM" id="SSF50129">
    <property type="entry name" value="GroES-like"/>
    <property type="match status" value="1"/>
</dbReference>
<evidence type="ECO:0000256" key="3">
    <source>
        <dbReference type="ARBA" id="ARBA00022723"/>
    </source>
</evidence>
<comment type="similarity">
    <text evidence="2 7">Belongs to the zinc-containing alcohol dehydrogenase family.</text>
</comment>
<evidence type="ECO:0000256" key="2">
    <source>
        <dbReference type="ARBA" id="ARBA00008072"/>
    </source>
</evidence>
<dbReference type="InterPro" id="IPR020843">
    <property type="entry name" value="ER"/>
</dbReference>
<dbReference type="FunFam" id="3.40.50.720:FF:000039">
    <property type="entry name" value="Alcohol dehydrogenase AdhP"/>
    <property type="match status" value="1"/>
</dbReference>
<evidence type="ECO:0000259" key="8">
    <source>
        <dbReference type="SMART" id="SM00829"/>
    </source>
</evidence>
<dbReference type="InterPro" id="IPR013149">
    <property type="entry name" value="ADH-like_C"/>
</dbReference>
<dbReference type="PANTHER" id="PTHR42940">
    <property type="entry name" value="ALCOHOL DEHYDROGENASE 1-RELATED"/>
    <property type="match status" value="1"/>
</dbReference>
<dbReference type="EMBL" id="CP012333">
    <property type="protein sequence ID" value="AKU98237.1"/>
    <property type="molecule type" value="Genomic_DNA"/>
</dbReference>
<protein>
    <submittedName>
        <fullName evidence="9">Alcohol dehydrogenase</fullName>
    </submittedName>
</protein>
<dbReference type="SMART" id="SM00829">
    <property type="entry name" value="PKS_ER"/>
    <property type="match status" value="1"/>
</dbReference>
<evidence type="ECO:0000256" key="4">
    <source>
        <dbReference type="ARBA" id="ARBA00022833"/>
    </source>
</evidence>
<sequence length="391" mass="41995">MPIHKREKKTVVLTPPAYHVAPQRRCRTALGQACTPWPTWSCWAARSQERRGRRRMAKMRAVQVSKPQGKLELVERDVPQPKANEVRIKVEACGVCHSDAIVKFGAYPGLTLPRIPGHEIAGRIDAVGANVTEWKPGQRVGVGWHGGQCFVCDPCRRGQFLNCVNAKITGVTFDGGYAEYVVVPHEAVARMPDDLAANDAAPLLCAGVTTFNALRNSGARSGDTVAVVGVGGLGHLGIQYAAKMGFRVVALSRGADKESLARELGAHEYVDTKKVTAAEGLNALGGADLVLATAPNTDAITSTIEGLKPRAKLLIVAAPFEPMTTSALPLLSGKTIAGWPSGTSIDSEDTLRFSARTKVAPRIEVFGLDRAEEAYTKMMENKVRFRAVLVP</sequence>